<evidence type="ECO:0000313" key="4">
    <source>
        <dbReference type="Proteomes" id="UP001597135"/>
    </source>
</evidence>
<sequence length="224" mass="23862">MALARRGGQKFQASIWPGFVDAMTGLLLVLMFVLTIFMVVQAVLRETITGQESELSNLAAEVAALAETLGLEEAKTAALSDQMGALAATLDDREARLAQQRQLIASLTEERDAQGAALAQAETRIEDFETQVAALLAGQTERDETIAALNADAEELAAARDEALSERDELNLALARARSEIDAGTEAARLAAARREALEALVEDLRGQNADQEARIGALSGEVD</sequence>
<keyword evidence="2" id="KW-1133">Transmembrane helix</keyword>
<feature type="transmembrane region" description="Helical" evidence="2">
    <location>
        <begin position="20"/>
        <end position="44"/>
    </location>
</feature>
<evidence type="ECO:0000256" key="2">
    <source>
        <dbReference type="SAM" id="Phobius"/>
    </source>
</evidence>
<proteinExistence type="predicted"/>
<evidence type="ECO:0000313" key="3">
    <source>
        <dbReference type="EMBL" id="MFD1344634.1"/>
    </source>
</evidence>
<dbReference type="Gene3D" id="1.10.287.1490">
    <property type="match status" value="1"/>
</dbReference>
<keyword evidence="2" id="KW-0472">Membrane</keyword>
<organism evidence="3 4">
    <name type="scientific">Litorisediminicola beolgyonensis</name>
    <dbReference type="NCBI Taxonomy" id="1173614"/>
    <lineage>
        <taxon>Bacteria</taxon>
        <taxon>Pseudomonadati</taxon>
        <taxon>Pseudomonadota</taxon>
        <taxon>Alphaproteobacteria</taxon>
        <taxon>Rhodobacterales</taxon>
        <taxon>Paracoccaceae</taxon>
        <taxon>Litorisediminicola</taxon>
    </lineage>
</organism>
<evidence type="ECO:0000256" key="1">
    <source>
        <dbReference type="SAM" id="Coils"/>
    </source>
</evidence>
<gene>
    <name evidence="3" type="ORF">ACFQ4E_19540</name>
</gene>
<dbReference type="EMBL" id="JBHTMU010000059">
    <property type="protein sequence ID" value="MFD1344634.1"/>
    <property type="molecule type" value="Genomic_DNA"/>
</dbReference>
<keyword evidence="4" id="KW-1185">Reference proteome</keyword>
<keyword evidence="2" id="KW-0812">Transmembrane</keyword>
<reference evidence="4" key="1">
    <citation type="journal article" date="2019" name="Int. J. Syst. Evol. Microbiol.">
        <title>The Global Catalogue of Microorganisms (GCM) 10K type strain sequencing project: providing services to taxonomists for standard genome sequencing and annotation.</title>
        <authorList>
            <consortium name="The Broad Institute Genomics Platform"/>
            <consortium name="The Broad Institute Genome Sequencing Center for Infectious Disease"/>
            <person name="Wu L."/>
            <person name="Ma J."/>
        </authorList>
    </citation>
    <scope>NUCLEOTIDE SEQUENCE [LARGE SCALE GENOMIC DNA]</scope>
    <source>
        <strain evidence="4">CCUG 62953</strain>
    </source>
</reference>
<comment type="caution">
    <text evidence="3">The sequence shown here is derived from an EMBL/GenBank/DDBJ whole genome shotgun (WGS) entry which is preliminary data.</text>
</comment>
<dbReference type="Proteomes" id="UP001597135">
    <property type="component" value="Unassembled WGS sequence"/>
</dbReference>
<protein>
    <submittedName>
        <fullName evidence="3">Peptidoglycan-binding protein</fullName>
    </submittedName>
</protein>
<feature type="coiled-coil region" evidence="1">
    <location>
        <begin position="48"/>
        <end position="222"/>
    </location>
</feature>
<accession>A0ABW3ZNK1</accession>
<keyword evidence="1" id="KW-0175">Coiled coil</keyword>
<feature type="non-terminal residue" evidence="3">
    <location>
        <position position="224"/>
    </location>
</feature>
<name>A0ABW3ZNK1_9RHOB</name>